<proteinExistence type="predicted"/>
<gene>
    <name evidence="2" type="primary">tssE</name>
    <name evidence="2" type="ORF">O970_06455</name>
</gene>
<sequence length="136" mass="15372">MGPSLYDTLLGFFNSGTAISSFNEKTQKIISVMDNMQRILNSRAGSIKHLPDYGLPDMAQVYQGLPSSAFVLMHAMQKTLLKYEPRLQTVDIKLEESDDKMMLHYTLICHLKEAGLVKFGTYFMPEGKATLKFTQN</sequence>
<evidence type="ECO:0000313" key="3">
    <source>
        <dbReference type="Proteomes" id="UP000506160"/>
    </source>
</evidence>
<comment type="caution">
    <text evidence="2">The sequence shown here is derived from an EMBL/GenBank/DDBJ whole genome shotgun (WGS) entry which is preliminary data.</text>
</comment>
<keyword evidence="3" id="KW-1185">Reference proteome</keyword>
<evidence type="ECO:0000313" key="2">
    <source>
        <dbReference type="EMBL" id="TEA26894.1"/>
    </source>
</evidence>
<feature type="domain" description="IraD/Gp25-like" evidence="1">
    <location>
        <begin position="31"/>
        <end position="108"/>
    </location>
</feature>
<dbReference type="EMBL" id="AWGA01000063">
    <property type="protein sequence ID" value="TEA26894.1"/>
    <property type="molecule type" value="Genomic_DNA"/>
</dbReference>
<dbReference type="Pfam" id="PF04965">
    <property type="entry name" value="GPW_gp25"/>
    <property type="match status" value="1"/>
</dbReference>
<dbReference type="Proteomes" id="UP000506160">
    <property type="component" value="Unassembled WGS sequence"/>
</dbReference>
<reference evidence="2 3" key="1">
    <citation type="journal article" date="2014" name="Appl. Environ. Microbiol.">
        <title>Genomic features of a bumble bee symbiont reflect its host environment.</title>
        <authorList>
            <person name="Martinson V.G."/>
            <person name="Magoc T."/>
            <person name="Koch H."/>
            <person name="Salzberg S.L."/>
            <person name="Moran N.A."/>
        </authorList>
    </citation>
    <scope>NUCLEOTIDE SEQUENCE [LARGE SCALE GENOMIC DNA]</scope>
    <source>
        <strain evidence="2 3">Bimp</strain>
    </source>
</reference>
<dbReference type="InterPro" id="IPR017737">
    <property type="entry name" value="TssE1-like"/>
</dbReference>
<dbReference type="SUPFAM" id="SSF160719">
    <property type="entry name" value="gpW/gp25-like"/>
    <property type="match status" value="1"/>
</dbReference>
<organism evidence="2 3">
    <name type="scientific">Candidatus Schmidhempelia bombi str. Bimp</name>
    <dbReference type="NCBI Taxonomy" id="1387197"/>
    <lineage>
        <taxon>Bacteria</taxon>
        <taxon>Pseudomonadati</taxon>
        <taxon>Pseudomonadota</taxon>
        <taxon>Gammaproteobacteria</taxon>
        <taxon>Orbales</taxon>
        <taxon>Orbaceae</taxon>
        <taxon>Candidatus Schmidhempelia</taxon>
    </lineage>
</organism>
<name>A0AB94IBW0_9GAMM</name>
<dbReference type="RefSeq" id="WP_024496305.1">
    <property type="nucleotide sequence ID" value="NZ_AWGA01000063.1"/>
</dbReference>
<dbReference type="InterPro" id="IPR007048">
    <property type="entry name" value="IraD/Gp25-like"/>
</dbReference>
<accession>A0AB94IBW0</accession>
<protein>
    <submittedName>
        <fullName evidence="2">Type VI secretion system baseplate subunit TssE</fullName>
    </submittedName>
</protein>
<dbReference type="Gene3D" id="3.10.450.40">
    <property type="match status" value="1"/>
</dbReference>
<evidence type="ECO:0000259" key="1">
    <source>
        <dbReference type="Pfam" id="PF04965"/>
    </source>
</evidence>
<dbReference type="AlphaFoldDB" id="A0AB94IBW0"/>
<dbReference type="NCBIfam" id="TIGR03357">
    <property type="entry name" value="VI_zyme"/>
    <property type="match status" value="1"/>
</dbReference>